<evidence type="ECO:0000313" key="1">
    <source>
        <dbReference type="EMBL" id="TNJ29142.1"/>
    </source>
</evidence>
<dbReference type="VEuPathDB" id="GiardiaDB:GMRT_15786"/>
<evidence type="ECO:0000313" key="2">
    <source>
        <dbReference type="Proteomes" id="UP000315496"/>
    </source>
</evidence>
<accession>A0A4Z1ST81</accession>
<proteinExistence type="predicted"/>
<protein>
    <submittedName>
        <fullName evidence="1">Uncharacterized protein</fullName>
    </submittedName>
</protein>
<name>A0A4Z1ST81_GIAMU</name>
<reference evidence="1 2" key="1">
    <citation type="submission" date="2019-05" db="EMBL/GenBank/DDBJ databases">
        <title>The compact genome of Giardia muris reveals important steps in the evolution of intestinal protozoan parasites.</title>
        <authorList>
            <person name="Xu F."/>
            <person name="Jimenez-Gonzalez A."/>
            <person name="Einarsson E."/>
            <person name="Astvaldsson A."/>
            <person name="Peirasmaki D."/>
            <person name="Eckmann L."/>
            <person name="Andersson J.O."/>
            <person name="Svard S.G."/>
            <person name="Jerlstrom-Hultqvist J."/>
        </authorList>
    </citation>
    <scope>NUCLEOTIDE SEQUENCE [LARGE SCALE GENOMIC DNA]</scope>
    <source>
        <strain evidence="1 2">Roberts-Thomson</strain>
    </source>
</reference>
<organism evidence="1 2">
    <name type="scientific">Giardia muris</name>
    <dbReference type="NCBI Taxonomy" id="5742"/>
    <lineage>
        <taxon>Eukaryota</taxon>
        <taxon>Metamonada</taxon>
        <taxon>Diplomonadida</taxon>
        <taxon>Hexamitidae</taxon>
        <taxon>Giardiinae</taxon>
        <taxon>Giardia</taxon>
    </lineage>
</organism>
<gene>
    <name evidence="1" type="ORF">GMRT_15786</name>
</gene>
<dbReference type="EMBL" id="VDLU01000002">
    <property type="protein sequence ID" value="TNJ29142.1"/>
    <property type="molecule type" value="Genomic_DNA"/>
</dbReference>
<dbReference type="Proteomes" id="UP000315496">
    <property type="component" value="Chromosome 2"/>
</dbReference>
<dbReference type="AlphaFoldDB" id="A0A4Z1ST81"/>
<keyword evidence="2" id="KW-1185">Reference proteome</keyword>
<comment type="caution">
    <text evidence="1">The sequence shown here is derived from an EMBL/GenBank/DDBJ whole genome shotgun (WGS) entry which is preliminary data.</text>
</comment>
<sequence>MARRAKSTIATITASFASSAIRDSVCDSRLTLTGVVPGRTQDPSMYAYIATRNALIGSGCKQLFSSLTHDTLGGLLQYPLRAATNRALTDFVDYCVELALADVGTISSPHGERHQDDPAYWKIFMRDVLSTCAGDLVYDVGMSRSRLARKARGEPPNEIVDTAMWAFASGAATEFVRTRFNEQQTPDYLRAGMRKSVFKVAFTYLYSLLMAEDEK</sequence>